<gene>
    <name evidence="2" type="ORF">HPB48_016296</name>
</gene>
<evidence type="ECO:0008006" key="4">
    <source>
        <dbReference type="Google" id="ProtNLM"/>
    </source>
</evidence>
<sequence length="167" mass="19360">MPLHTPGRILLALWWITVVVLMNAFTGHMKATMMLKPDPVRIDSFKDLVLRGNVRPFLWRNSAYADLLKNAFDVQEYRDVWSLIVALDGLRDSETLYDVAHLREVLVGKAVLISDYTTTLYYASRTCRQRLAPGNYYFAKERNFQTKVAMGMRKDMDPALMQLINKR</sequence>
<dbReference type="Gene3D" id="1.10.287.70">
    <property type="match status" value="1"/>
</dbReference>
<dbReference type="Proteomes" id="UP000821853">
    <property type="component" value="Chromosome 4"/>
</dbReference>
<dbReference type="SUPFAM" id="SSF53850">
    <property type="entry name" value="Periplasmic binding protein-like II"/>
    <property type="match status" value="1"/>
</dbReference>
<dbReference type="OMA" id="LALWWIT"/>
<dbReference type="AlphaFoldDB" id="A0A9J6GC96"/>
<evidence type="ECO:0000313" key="3">
    <source>
        <dbReference type="Proteomes" id="UP000821853"/>
    </source>
</evidence>
<name>A0A9J6GC96_HAELO</name>
<keyword evidence="1" id="KW-0472">Membrane</keyword>
<keyword evidence="3" id="KW-1185">Reference proteome</keyword>
<reference evidence="2 3" key="1">
    <citation type="journal article" date="2020" name="Cell">
        <title>Large-Scale Comparative Analyses of Tick Genomes Elucidate Their Genetic Diversity and Vector Capacities.</title>
        <authorList>
            <consortium name="Tick Genome and Microbiome Consortium (TIGMIC)"/>
            <person name="Jia N."/>
            <person name="Wang J."/>
            <person name="Shi W."/>
            <person name="Du L."/>
            <person name="Sun Y."/>
            <person name="Zhan W."/>
            <person name="Jiang J.F."/>
            <person name="Wang Q."/>
            <person name="Zhang B."/>
            <person name="Ji P."/>
            <person name="Bell-Sakyi L."/>
            <person name="Cui X.M."/>
            <person name="Yuan T.T."/>
            <person name="Jiang B.G."/>
            <person name="Yang W.F."/>
            <person name="Lam T.T."/>
            <person name="Chang Q.C."/>
            <person name="Ding S.J."/>
            <person name="Wang X.J."/>
            <person name="Zhu J.G."/>
            <person name="Ruan X.D."/>
            <person name="Zhao L."/>
            <person name="Wei J.T."/>
            <person name="Ye R.Z."/>
            <person name="Que T.C."/>
            <person name="Du C.H."/>
            <person name="Zhou Y.H."/>
            <person name="Cheng J.X."/>
            <person name="Dai P.F."/>
            <person name="Guo W.B."/>
            <person name="Han X.H."/>
            <person name="Huang E.J."/>
            <person name="Li L.F."/>
            <person name="Wei W."/>
            <person name="Gao Y.C."/>
            <person name="Liu J.Z."/>
            <person name="Shao H.Z."/>
            <person name="Wang X."/>
            <person name="Wang C.C."/>
            <person name="Yang T.C."/>
            <person name="Huo Q.B."/>
            <person name="Li W."/>
            <person name="Chen H.Y."/>
            <person name="Chen S.E."/>
            <person name="Zhou L.G."/>
            <person name="Ni X.B."/>
            <person name="Tian J.H."/>
            <person name="Sheng Y."/>
            <person name="Liu T."/>
            <person name="Pan Y.S."/>
            <person name="Xia L.Y."/>
            <person name="Li J."/>
            <person name="Zhao F."/>
            <person name="Cao W.C."/>
        </authorList>
    </citation>
    <scope>NUCLEOTIDE SEQUENCE [LARGE SCALE GENOMIC DNA]</scope>
    <source>
        <strain evidence="2">HaeL-2018</strain>
    </source>
</reference>
<keyword evidence="1" id="KW-0812">Transmembrane</keyword>
<proteinExistence type="predicted"/>
<evidence type="ECO:0000313" key="2">
    <source>
        <dbReference type="EMBL" id="KAH9372723.1"/>
    </source>
</evidence>
<protein>
    <recommendedName>
        <fullName evidence="4">Ionotropic receptor</fullName>
    </recommendedName>
</protein>
<comment type="caution">
    <text evidence="2">The sequence shown here is derived from an EMBL/GenBank/DDBJ whole genome shotgun (WGS) entry which is preliminary data.</text>
</comment>
<feature type="transmembrane region" description="Helical" evidence="1">
    <location>
        <begin position="6"/>
        <end position="26"/>
    </location>
</feature>
<accession>A0A9J6GC96</accession>
<organism evidence="2 3">
    <name type="scientific">Haemaphysalis longicornis</name>
    <name type="common">Bush tick</name>
    <dbReference type="NCBI Taxonomy" id="44386"/>
    <lineage>
        <taxon>Eukaryota</taxon>
        <taxon>Metazoa</taxon>
        <taxon>Ecdysozoa</taxon>
        <taxon>Arthropoda</taxon>
        <taxon>Chelicerata</taxon>
        <taxon>Arachnida</taxon>
        <taxon>Acari</taxon>
        <taxon>Parasitiformes</taxon>
        <taxon>Ixodida</taxon>
        <taxon>Ixodoidea</taxon>
        <taxon>Ixodidae</taxon>
        <taxon>Haemaphysalinae</taxon>
        <taxon>Haemaphysalis</taxon>
    </lineage>
</organism>
<dbReference type="EMBL" id="JABSTR010000006">
    <property type="protein sequence ID" value="KAH9372723.1"/>
    <property type="molecule type" value="Genomic_DNA"/>
</dbReference>
<dbReference type="VEuPathDB" id="VectorBase:HLOH_057218"/>
<keyword evidence="1" id="KW-1133">Transmembrane helix</keyword>
<dbReference type="OrthoDB" id="6485133at2759"/>
<evidence type="ECO:0000256" key="1">
    <source>
        <dbReference type="SAM" id="Phobius"/>
    </source>
</evidence>